<dbReference type="AlphaFoldDB" id="A0AA42FR27"/>
<reference evidence="2" key="3">
    <citation type="journal article" date="2024" name="Int. J. Antimicrob. Agents">
        <title>Identification of a novel Providencia species showing multi-drug-resistant in three patients with hospital-acquired infection.</title>
        <authorList>
            <person name="Yang W."/>
            <person name="Chen J."/>
            <person name="Yang F."/>
            <person name="Ji P."/>
            <person name="Shen S."/>
            <person name="Yin D."/>
            <person name="Hu F."/>
        </authorList>
    </citation>
    <scope>NUCLEOTIDE SEQUENCE</scope>
    <source>
        <strain evidence="2">CRE-138-0111</strain>
    </source>
</reference>
<dbReference type="EMBL" id="JAUQTG010000006">
    <property type="protein sequence ID" value="MDO7857153.1"/>
    <property type="molecule type" value="Genomic_DNA"/>
</dbReference>
<protein>
    <submittedName>
        <fullName evidence="1">ComEA family DNA-binding protein</fullName>
    </submittedName>
</protein>
<dbReference type="Pfam" id="PF12836">
    <property type="entry name" value="HHH_3"/>
    <property type="match status" value="1"/>
</dbReference>
<evidence type="ECO:0000313" key="3">
    <source>
        <dbReference type="Proteomes" id="UP001156701"/>
    </source>
</evidence>
<dbReference type="InterPro" id="IPR051675">
    <property type="entry name" value="Endo/Exo/Phosphatase_dom_1"/>
</dbReference>
<dbReference type="RefSeq" id="WP_071547714.1">
    <property type="nucleotide sequence ID" value="NZ_JARRYG010000025.1"/>
</dbReference>
<gene>
    <name evidence="1" type="ORF">P7V44_19015</name>
    <name evidence="2" type="ORF">Q5E86_12535</name>
</gene>
<dbReference type="NCBIfam" id="TIGR00426">
    <property type="entry name" value="competence protein ComEA helix-hairpin-helix repeat region"/>
    <property type="match status" value="1"/>
</dbReference>
<proteinExistence type="predicted"/>
<accession>A0AA42FR27</accession>
<organism evidence="1 3">
    <name type="scientific">Providencia huashanensis</name>
    <dbReference type="NCBI Taxonomy" id="3037798"/>
    <lineage>
        <taxon>Bacteria</taxon>
        <taxon>Pseudomonadati</taxon>
        <taxon>Pseudomonadota</taxon>
        <taxon>Gammaproteobacteria</taxon>
        <taxon>Enterobacterales</taxon>
        <taxon>Morganellaceae</taxon>
        <taxon>Providencia</taxon>
    </lineage>
</organism>
<keyword evidence="4" id="KW-1185">Reference proteome</keyword>
<reference evidence="2" key="2">
    <citation type="submission" date="2023-07" db="EMBL/GenBank/DDBJ databases">
        <authorList>
            <person name="Yang W."/>
            <person name="Chen J."/>
            <person name="Ji P."/>
            <person name="Hu F."/>
        </authorList>
    </citation>
    <scope>NUCLEOTIDE SEQUENCE</scope>
    <source>
        <strain evidence="2">CRE-138-0111</strain>
    </source>
</reference>
<dbReference type="GO" id="GO:0015628">
    <property type="term" value="P:protein secretion by the type II secretion system"/>
    <property type="evidence" value="ECO:0007669"/>
    <property type="project" value="TreeGrafter"/>
</dbReference>
<comment type="caution">
    <text evidence="1">The sequence shown here is derived from an EMBL/GenBank/DDBJ whole genome shotgun (WGS) entry which is preliminary data.</text>
</comment>
<evidence type="ECO:0000313" key="2">
    <source>
        <dbReference type="EMBL" id="MDO7857153.1"/>
    </source>
</evidence>
<evidence type="ECO:0000313" key="4">
    <source>
        <dbReference type="Proteomes" id="UP001176478"/>
    </source>
</evidence>
<dbReference type="PANTHER" id="PTHR21180">
    <property type="entry name" value="ENDONUCLEASE/EXONUCLEASE/PHOSPHATASE FAMILY DOMAIN-CONTAINING PROTEIN 1"/>
    <property type="match status" value="1"/>
</dbReference>
<dbReference type="Gene3D" id="1.10.150.280">
    <property type="entry name" value="AF1531-like domain"/>
    <property type="match status" value="1"/>
</dbReference>
<dbReference type="InterPro" id="IPR010994">
    <property type="entry name" value="RuvA_2-like"/>
</dbReference>
<dbReference type="SUPFAM" id="SSF47781">
    <property type="entry name" value="RuvA domain 2-like"/>
    <property type="match status" value="1"/>
</dbReference>
<dbReference type="PANTHER" id="PTHR21180:SF32">
    <property type="entry name" value="ENDONUCLEASE_EXONUCLEASE_PHOSPHATASE FAMILY DOMAIN-CONTAINING PROTEIN 1"/>
    <property type="match status" value="1"/>
</dbReference>
<sequence length="123" mass="13421">MLWNTVMKHGANTVLLLSLLGAFTSFSLAKKIEAEKPTTALVQKKASNENSQLISSEQSDKVNINSASVDELAQKLSGIGKQKAKAIVEYRQKYGAFNSIENILEVQGIGPAFLEKNKDKIVL</sequence>
<dbReference type="GO" id="GO:0015627">
    <property type="term" value="C:type II protein secretion system complex"/>
    <property type="evidence" value="ECO:0007669"/>
    <property type="project" value="TreeGrafter"/>
</dbReference>
<keyword evidence="1" id="KW-0238">DNA-binding</keyword>
<dbReference type="Proteomes" id="UP001176478">
    <property type="component" value="Unassembled WGS sequence"/>
</dbReference>
<dbReference type="InterPro" id="IPR004509">
    <property type="entry name" value="Competence_ComEA_HhH"/>
</dbReference>
<evidence type="ECO:0000313" key="1">
    <source>
        <dbReference type="EMBL" id="MDG4698320.1"/>
    </source>
</evidence>
<dbReference type="Proteomes" id="UP001156701">
    <property type="component" value="Unassembled WGS sequence"/>
</dbReference>
<reference evidence="1" key="1">
    <citation type="submission" date="2023-03" db="EMBL/GenBank/DDBJ databases">
        <title>a new species belonging to Providencia genus.</title>
        <authorList>
            <person name="Yang W."/>
            <person name="Hu F."/>
            <person name="Shen S."/>
            <person name="Ding L."/>
            <person name="Yin D."/>
        </authorList>
    </citation>
    <scope>NUCLEOTIDE SEQUENCE</scope>
    <source>
        <strain evidence="1">CRE-3FA-0001</strain>
    </source>
</reference>
<dbReference type="GO" id="GO:0003677">
    <property type="term" value="F:DNA binding"/>
    <property type="evidence" value="ECO:0007669"/>
    <property type="project" value="UniProtKB-KW"/>
</dbReference>
<name>A0AA42FR27_9GAMM</name>
<dbReference type="EMBL" id="JARRYG010000025">
    <property type="protein sequence ID" value="MDG4698320.1"/>
    <property type="molecule type" value="Genomic_DNA"/>
</dbReference>